<comment type="subunit">
    <text evidence="9">Homodimer. Heterotetramer of two MnmE and two MnmG subunits.</text>
</comment>
<dbReference type="RefSeq" id="WP_136061585.1">
    <property type="nucleotide sequence ID" value="NZ_CAAHFH010000001.1"/>
</dbReference>
<comment type="caution">
    <text evidence="9">Lacks conserved residue(s) required for the propagation of feature annotation.</text>
</comment>
<dbReference type="Gene3D" id="3.40.50.300">
    <property type="entry name" value="P-loop containing nucleotide triphosphate hydrolases"/>
    <property type="match status" value="1"/>
</dbReference>
<feature type="binding site" evidence="9">
    <location>
        <position position="455"/>
    </location>
    <ligand>
        <name>(6S)-5-formyl-5,6,7,8-tetrahydrofolate</name>
        <dbReference type="ChEBI" id="CHEBI:57457"/>
    </ligand>
</feature>
<evidence type="ECO:0000256" key="6">
    <source>
        <dbReference type="ARBA" id="ARBA00022842"/>
    </source>
</evidence>
<dbReference type="Gene3D" id="1.20.120.430">
    <property type="entry name" value="tRNA modification GTPase MnmE domain 2"/>
    <property type="match status" value="1"/>
</dbReference>
<keyword evidence="7 9" id="KW-0630">Potassium</keyword>
<sequence length="455" mass="49625">MSLYESDTIAAIATPPGEGGVGIVRISGSKAWQIADQLFLALDKTPVSARGHGTFAYGKVVEADGSEIDTGLALVMRAPKSYTREDVLEIQGHGGAVGMRRILRRALEAGARMAEPGEFTKRAFLNGRIDLVQAEGIFDLIRARSDRAASVAMEQMEGKLSQQFDGIYDAFLEVAANLETTLDFVEDELPDDVFSGIAGLLDRTFLSLDELLETWDEGRLLREGVRVVILGRPNVGKSTLLNALLGFDRAIVSSTAGTTRDTIEEGFVLDGIPLRITDTAGLRETECEIEAEGIRRAEAHGAEAHLSVYLVDASQPLHEEDRVRLEKLDPDKSVVLLNKVDQGRQLEGVEGVEACLVSGAGVEELKRAMADTLEKGADLHAPPHAVISERHRHLLILAHREARQARAFLNENVEENAVLASEHLRSALEFLGQVTGRAYHEELLDSIFSRFCIGK</sequence>
<feature type="binding site" evidence="9">
    <location>
        <position position="25"/>
    </location>
    <ligand>
        <name>(6S)-5-formyl-5,6,7,8-tetrahydrofolate</name>
        <dbReference type="ChEBI" id="CHEBI:57457"/>
    </ligand>
</feature>
<dbReference type="PANTHER" id="PTHR42714">
    <property type="entry name" value="TRNA MODIFICATION GTPASE GTPBP3"/>
    <property type="match status" value="1"/>
</dbReference>
<dbReference type="InterPro" id="IPR004520">
    <property type="entry name" value="GTPase_MnmE"/>
</dbReference>
<feature type="binding site" evidence="9">
    <location>
        <position position="128"/>
    </location>
    <ligand>
        <name>(6S)-5-formyl-5,6,7,8-tetrahydrofolate</name>
        <dbReference type="ChEBI" id="CHEBI:57457"/>
    </ligand>
</feature>
<keyword evidence="6 9" id="KW-0460">Magnesium</keyword>
<dbReference type="InterPro" id="IPR025867">
    <property type="entry name" value="MnmE_helical"/>
</dbReference>
<evidence type="ECO:0000256" key="4">
    <source>
        <dbReference type="ARBA" id="ARBA00022741"/>
    </source>
</evidence>
<accession>A0A6C2UJT4</accession>
<dbReference type="EC" id="3.6.-.-" evidence="9"/>
<dbReference type="PANTHER" id="PTHR42714:SF2">
    <property type="entry name" value="TRNA MODIFICATION GTPASE GTPBP3, MITOCHONDRIAL"/>
    <property type="match status" value="1"/>
</dbReference>
<comment type="subcellular location">
    <subcellularLocation>
        <location evidence="9">Cytoplasm</location>
    </subcellularLocation>
</comment>
<dbReference type="GO" id="GO:0005829">
    <property type="term" value="C:cytosol"/>
    <property type="evidence" value="ECO:0007669"/>
    <property type="project" value="TreeGrafter"/>
</dbReference>
<dbReference type="SUPFAM" id="SSF116878">
    <property type="entry name" value="TrmE connector domain"/>
    <property type="match status" value="1"/>
</dbReference>
<evidence type="ECO:0000256" key="1">
    <source>
        <dbReference type="ARBA" id="ARBA00011043"/>
    </source>
</evidence>
<comment type="cofactor">
    <cofactor evidence="9">
        <name>K(+)</name>
        <dbReference type="ChEBI" id="CHEBI:29103"/>
    </cofactor>
    <text evidence="9">Binds 1 potassium ion per subunit.</text>
</comment>
<evidence type="ECO:0000256" key="8">
    <source>
        <dbReference type="ARBA" id="ARBA00023134"/>
    </source>
</evidence>
<keyword evidence="2 9" id="KW-0819">tRNA processing</keyword>
<dbReference type="FunFam" id="3.30.1360.120:FF:000003">
    <property type="entry name" value="tRNA modification GTPase MnmE"/>
    <property type="match status" value="1"/>
</dbReference>
<dbReference type="HAMAP" id="MF_00379">
    <property type="entry name" value="GTPase_MnmE"/>
    <property type="match status" value="1"/>
</dbReference>
<dbReference type="GO" id="GO:0042802">
    <property type="term" value="F:identical protein binding"/>
    <property type="evidence" value="ECO:0007669"/>
    <property type="project" value="UniProtKB-ARBA"/>
</dbReference>
<dbReference type="InterPro" id="IPR031168">
    <property type="entry name" value="G_TrmE"/>
</dbReference>
<dbReference type="InterPro" id="IPR027266">
    <property type="entry name" value="TrmE/GcvT-like"/>
</dbReference>
<dbReference type="NCBIfam" id="TIGR00231">
    <property type="entry name" value="small_GTP"/>
    <property type="match status" value="1"/>
</dbReference>
<dbReference type="NCBIfam" id="NF003661">
    <property type="entry name" value="PRK05291.1-3"/>
    <property type="match status" value="1"/>
</dbReference>
<dbReference type="Gene3D" id="3.30.1360.120">
    <property type="entry name" value="Probable tRNA modification gtpase trme, domain 1"/>
    <property type="match status" value="1"/>
</dbReference>
<keyword evidence="5 9" id="KW-0378">Hydrolase</keyword>
<keyword evidence="4 9" id="KW-0547">Nucleotide-binding</keyword>
<evidence type="ECO:0000256" key="10">
    <source>
        <dbReference type="RuleBase" id="RU003313"/>
    </source>
</evidence>
<evidence type="ECO:0000256" key="2">
    <source>
        <dbReference type="ARBA" id="ARBA00022694"/>
    </source>
</evidence>
<evidence type="ECO:0000313" key="13">
    <source>
        <dbReference type="Proteomes" id="UP000346198"/>
    </source>
</evidence>
<feature type="binding site" evidence="9">
    <location>
        <begin position="234"/>
        <end position="239"/>
    </location>
    <ligand>
        <name>GTP</name>
        <dbReference type="ChEBI" id="CHEBI:37565"/>
    </ligand>
</feature>
<comment type="function">
    <text evidence="9">Exhibits a very high intrinsic GTPase hydrolysis rate. Involved in the addition of a carboxymethylaminomethyl (cmnm) group at the wobble position (U34) of certain tRNAs, forming tRNA-cmnm(5)s(2)U34.</text>
</comment>
<dbReference type="InterPro" id="IPR018948">
    <property type="entry name" value="GTP-bd_TrmE_N"/>
</dbReference>
<dbReference type="Pfam" id="PF10396">
    <property type="entry name" value="TrmE_N"/>
    <property type="match status" value="1"/>
</dbReference>
<dbReference type="Proteomes" id="UP000346198">
    <property type="component" value="Unassembled WGS sequence"/>
</dbReference>
<feature type="binding site" evidence="9">
    <location>
        <position position="259"/>
    </location>
    <ligand>
        <name>Mg(2+)</name>
        <dbReference type="ChEBI" id="CHEBI:18420"/>
    </ligand>
</feature>
<evidence type="ECO:0000256" key="5">
    <source>
        <dbReference type="ARBA" id="ARBA00022801"/>
    </source>
</evidence>
<feature type="binding site" evidence="9">
    <location>
        <position position="89"/>
    </location>
    <ligand>
        <name>(6S)-5-formyl-5,6,7,8-tetrahydrofolate</name>
        <dbReference type="ChEBI" id="CHEBI:57457"/>
    </ligand>
</feature>
<keyword evidence="3 9" id="KW-0479">Metal-binding</keyword>
<dbReference type="CDD" id="cd04164">
    <property type="entry name" value="trmE"/>
    <property type="match status" value="1"/>
</dbReference>
<evidence type="ECO:0000256" key="7">
    <source>
        <dbReference type="ARBA" id="ARBA00022958"/>
    </source>
</evidence>
<comment type="similarity">
    <text evidence="1 9 10">Belongs to the TRAFAC class TrmE-Era-EngA-EngB-Septin-like GTPase superfamily. TrmE GTPase family.</text>
</comment>
<evidence type="ECO:0000256" key="9">
    <source>
        <dbReference type="HAMAP-Rule" id="MF_00379"/>
    </source>
</evidence>
<evidence type="ECO:0000313" key="12">
    <source>
        <dbReference type="EMBL" id="VGO20143.1"/>
    </source>
</evidence>
<dbReference type="SUPFAM" id="SSF52540">
    <property type="entry name" value="P-loop containing nucleoside triphosphate hydrolases"/>
    <property type="match status" value="1"/>
</dbReference>
<dbReference type="InterPro" id="IPR005225">
    <property type="entry name" value="Small_GTP-bd"/>
</dbReference>
<dbReference type="InterPro" id="IPR027368">
    <property type="entry name" value="MnmE_dom2"/>
</dbReference>
<dbReference type="PROSITE" id="PS51709">
    <property type="entry name" value="G_TRME"/>
    <property type="match status" value="1"/>
</dbReference>
<keyword evidence="13" id="KW-1185">Reference proteome</keyword>
<reference evidence="12 13" key="1">
    <citation type="submission" date="2019-04" db="EMBL/GenBank/DDBJ databases">
        <authorList>
            <person name="Van Vliet M D."/>
        </authorList>
    </citation>
    <scope>NUCLEOTIDE SEQUENCE [LARGE SCALE GENOMIC DNA]</scope>
    <source>
        <strain evidence="12 13">F21</strain>
    </source>
</reference>
<dbReference type="CDD" id="cd14858">
    <property type="entry name" value="TrmE_N"/>
    <property type="match status" value="1"/>
</dbReference>
<dbReference type="AlphaFoldDB" id="A0A6C2UJT4"/>
<proteinExistence type="inferred from homology"/>
<dbReference type="GO" id="GO:0003924">
    <property type="term" value="F:GTPase activity"/>
    <property type="evidence" value="ECO:0007669"/>
    <property type="project" value="UniProtKB-UniRule"/>
</dbReference>
<dbReference type="GO" id="GO:0030488">
    <property type="term" value="P:tRNA methylation"/>
    <property type="evidence" value="ECO:0007669"/>
    <property type="project" value="TreeGrafter"/>
</dbReference>
<feature type="binding site" evidence="9">
    <location>
        <begin position="278"/>
        <end position="281"/>
    </location>
    <ligand>
        <name>GTP</name>
        <dbReference type="ChEBI" id="CHEBI:37565"/>
    </ligand>
</feature>
<feature type="domain" description="TrmE-type G" evidence="11">
    <location>
        <begin position="224"/>
        <end position="374"/>
    </location>
</feature>
<evidence type="ECO:0000259" key="11">
    <source>
        <dbReference type="PROSITE" id="PS51709"/>
    </source>
</evidence>
<dbReference type="NCBIfam" id="TIGR00450">
    <property type="entry name" value="mnmE_trmE_thdF"/>
    <property type="match status" value="1"/>
</dbReference>
<keyword evidence="8 9" id="KW-0342">GTP-binding</keyword>
<organism evidence="12 13">
    <name type="scientific">Pontiella sulfatireligans</name>
    <dbReference type="NCBI Taxonomy" id="2750658"/>
    <lineage>
        <taxon>Bacteria</taxon>
        <taxon>Pseudomonadati</taxon>
        <taxon>Kiritimatiellota</taxon>
        <taxon>Kiritimatiellia</taxon>
        <taxon>Kiritimatiellales</taxon>
        <taxon>Pontiellaceae</taxon>
        <taxon>Pontiella</taxon>
    </lineage>
</organism>
<dbReference type="EMBL" id="CAAHFH010000001">
    <property type="protein sequence ID" value="VGO20143.1"/>
    <property type="molecule type" value="Genomic_DNA"/>
</dbReference>
<dbReference type="Pfam" id="PF01926">
    <property type="entry name" value="MMR_HSR1"/>
    <property type="match status" value="1"/>
</dbReference>
<dbReference type="GO" id="GO:0046872">
    <property type="term" value="F:metal ion binding"/>
    <property type="evidence" value="ECO:0007669"/>
    <property type="project" value="UniProtKB-KW"/>
</dbReference>
<name>A0A6C2UJT4_9BACT</name>
<dbReference type="GO" id="GO:0002098">
    <property type="term" value="P:tRNA wobble uridine modification"/>
    <property type="evidence" value="ECO:0007669"/>
    <property type="project" value="TreeGrafter"/>
</dbReference>
<dbReference type="GO" id="GO:0005525">
    <property type="term" value="F:GTP binding"/>
    <property type="evidence" value="ECO:0007669"/>
    <property type="project" value="UniProtKB-UniRule"/>
</dbReference>
<protein>
    <recommendedName>
        <fullName evidence="9">tRNA modification GTPase MnmE</fullName>
        <ecNumber evidence="9">3.6.-.-</ecNumber>
    </recommendedName>
</protein>
<gene>
    <name evidence="12" type="primary">mnmE_1</name>
    <name evidence="9" type="synonym">mnmE</name>
    <name evidence="9" type="synonym">trmE</name>
    <name evidence="12" type="ORF">SCARR_02204</name>
</gene>
<dbReference type="InterPro" id="IPR027417">
    <property type="entry name" value="P-loop_NTPase"/>
</dbReference>
<keyword evidence="9" id="KW-0963">Cytoplasm</keyword>
<evidence type="ECO:0000256" key="3">
    <source>
        <dbReference type="ARBA" id="ARBA00022723"/>
    </source>
</evidence>
<feature type="binding site" evidence="9">
    <location>
        <position position="238"/>
    </location>
    <ligand>
        <name>Mg(2+)</name>
        <dbReference type="ChEBI" id="CHEBI:18420"/>
    </ligand>
</feature>
<dbReference type="InterPro" id="IPR006073">
    <property type="entry name" value="GTP-bd"/>
</dbReference>
<feature type="binding site" evidence="9">
    <location>
        <begin position="253"/>
        <end position="259"/>
    </location>
    <ligand>
        <name>GTP</name>
        <dbReference type="ChEBI" id="CHEBI:37565"/>
    </ligand>
</feature>
<dbReference type="Pfam" id="PF12631">
    <property type="entry name" value="MnmE_helical"/>
    <property type="match status" value="1"/>
</dbReference>